<feature type="region of interest" description="Disordered" evidence="1">
    <location>
        <begin position="36"/>
        <end position="59"/>
    </location>
</feature>
<name>J4DNM0_THEOR</name>
<keyword evidence="4" id="KW-1185">Reference proteome</keyword>
<evidence type="ECO:0000256" key="2">
    <source>
        <dbReference type="SAM" id="SignalP"/>
    </source>
</evidence>
<evidence type="ECO:0000256" key="1">
    <source>
        <dbReference type="SAM" id="MobiDB-lite"/>
    </source>
</evidence>
<sequence>MNIICFNTYILICLLTRGHGNLFLKVRAGDVSDDGGEIASVDQSDPSSSSLPANLESEEDKKKALDKIIAILDEAINESALAFPPSESKDKDSSEVIKLYKENDSIEMTNNDFLQDDFMGNYTYAFKPGVECILVMFDDKNVWRRGDGKVDLPKSVTYDTVLSEVAVRDAEKTAFFKKDEETGEWKHVVTMSRERKPKVLHRSS</sequence>
<evidence type="ECO:0000313" key="4">
    <source>
        <dbReference type="Proteomes" id="UP000003786"/>
    </source>
</evidence>
<dbReference type="GeneID" id="20713545"/>
<gene>
    <name evidence="3" type="ORF">TOT_010000654</name>
</gene>
<dbReference type="AlphaFoldDB" id="J4DNM0"/>
<feature type="compositionally biased region" description="Low complexity" evidence="1">
    <location>
        <begin position="40"/>
        <end position="50"/>
    </location>
</feature>
<dbReference type="RefSeq" id="XP_009689495.1">
    <property type="nucleotide sequence ID" value="XM_009691200.1"/>
</dbReference>
<dbReference type="OrthoDB" id="10484309at2759"/>
<dbReference type="VEuPathDB" id="PiroplasmaDB:TOT_010000654"/>
<proteinExistence type="predicted"/>
<dbReference type="KEGG" id="tot:TOT_010000654"/>
<protein>
    <submittedName>
        <fullName evidence="3">Uncharacterized protein</fullName>
    </submittedName>
</protein>
<feature type="chain" id="PRO_5003778794" evidence="2">
    <location>
        <begin position="21"/>
        <end position="204"/>
    </location>
</feature>
<dbReference type="Proteomes" id="UP000003786">
    <property type="component" value="Chromosome 1"/>
</dbReference>
<organism evidence="3 4">
    <name type="scientific">Theileria orientalis strain Shintoku</name>
    <dbReference type="NCBI Taxonomy" id="869250"/>
    <lineage>
        <taxon>Eukaryota</taxon>
        <taxon>Sar</taxon>
        <taxon>Alveolata</taxon>
        <taxon>Apicomplexa</taxon>
        <taxon>Aconoidasida</taxon>
        <taxon>Piroplasmida</taxon>
        <taxon>Theileriidae</taxon>
        <taxon>Theileria</taxon>
    </lineage>
</organism>
<evidence type="ECO:0000313" key="3">
    <source>
        <dbReference type="EMBL" id="BAM39194.1"/>
    </source>
</evidence>
<dbReference type="EMBL" id="AP011946">
    <property type="protein sequence ID" value="BAM39194.1"/>
    <property type="molecule type" value="Genomic_DNA"/>
</dbReference>
<keyword evidence="2" id="KW-0732">Signal</keyword>
<feature type="signal peptide" evidence="2">
    <location>
        <begin position="1"/>
        <end position="20"/>
    </location>
</feature>
<reference evidence="3 4" key="1">
    <citation type="journal article" date="2012" name="MBio">
        <title>Comparative genome analysis of three eukaryotic parasites with differing abilities to transform leukocytes reveals key mediators of Theileria-induced leukocyte transformation.</title>
        <authorList>
            <person name="Hayashida K."/>
            <person name="Hara Y."/>
            <person name="Abe T."/>
            <person name="Yamasaki C."/>
            <person name="Toyoda A."/>
            <person name="Kosuge T."/>
            <person name="Suzuki Y."/>
            <person name="Sato Y."/>
            <person name="Kawashima S."/>
            <person name="Katayama T."/>
            <person name="Wakaguri H."/>
            <person name="Inoue N."/>
            <person name="Homma K."/>
            <person name="Tada-Umezaki M."/>
            <person name="Yagi Y."/>
            <person name="Fujii Y."/>
            <person name="Habara T."/>
            <person name="Kanehisa M."/>
            <person name="Watanabe H."/>
            <person name="Ito K."/>
            <person name="Gojobori T."/>
            <person name="Sugawara H."/>
            <person name="Imanishi T."/>
            <person name="Weir W."/>
            <person name="Gardner M."/>
            <person name="Pain A."/>
            <person name="Shiels B."/>
            <person name="Hattori M."/>
            <person name="Nene V."/>
            <person name="Sugimoto C."/>
        </authorList>
    </citation>
    <scope>NUCLEOTIDE SEQUENCE [LARGE SCALE GENOMIC DNA]</scope>
    <source>
        <strain evidence="3 4">Shintoku</strain>
    </source>
</reference>
<accession>J4DNM0</accession>